<protein>
    <submittedName>
        <fullName evidence="1">Uncharacterized protein</fullName>
    </submittedName>
</protein>
<dbReference type="EMBL" id="CM004403">
    <property type="protein sequence ID" value="KAG8634556.1"/>
    <property type="molecule type" value="Genomic_DNA"/>
</dbReference>
<comment type="caution">
    <text evidence="1">The sequence shown here is derived from an EMBL/GenBank/DDBJ whole genome shotgun (WGS) entry which is preliminary data.</text>
</comment>
<evidence type="ECO:0000313" key="1">
    <source>
        <dbReference type="EMBL" id="KAG8634556.1"/>
    </source>
</evidence>
<proteinExistence type="predicted"/>
<organism evidence="1 2">
    <name type="scientific">Manihot esculenta</name>
    <name type="common">Cassava</name>
    <name type="synonym">Jatropha manihot</name>
    <dbReference type="NCBI Taxonomy" id="3983"/>
    <lineage>
        <taxon>Eukaryota</taxon>
        <taxon>Viridiplantae</taxon>
        <taxon>Streptophyta</taxon>
        <taxon>Embryophyta</taxon>
        <taxon>Tracheophyta</taxon>
        <taxon>Spermatophyta</taxon>
        <taxon>Magnoliopsida</taxon>
        <taxon>eudicotyledons</taxon>
        <taxon>Gunneridae</taxon>
        <taxon>Pentapetalae</taxon>
        <taxon>rosids</taxon>
        <taxon>fabids</taxon>
        <taxon>Malpighiales</taxon>
        <taxon>Euphorbiaceae</taxon>
        <taxon>Crotonoideae</taxon>
        <taxon>Manihoteae</taxon>
        <taxon>Manihot</taxon>
    </lineage>
</organism>
<dbReference type="Proteomes" id="UP000091857">
    <property type="component" value="Chromosome 17"/>
</dbReference>
<gene>
    <name evidence="1" type="ORF">MANES_17G055800v8</name>
</gene>
<sequence>MDSYEECRDPPRLHLLDKFDTGGPGSCLKRYSDPTFFRRASGNFNEPDVEKFPKEKKTRKTKKKRPSRRNADFLRSASMPNQSARMQYATTIVNGRTSSPTGTSSTNDMTLKSDLGDHSNSFDSRTGSAYVECVFHLSSSRQPEEHEPKEYSSRFMHHNDNIDSVFPDGQHSIETKNFPQSSSPEPTVPASSCDTWDEKAEIVETKGLNCDGSESPEMSTTDYDLGIHHEEIANYRDPDESGMVFDNEDAQKSSTDKNEIDEVESEPDNYEDALNTIESESENDLDCQTKRELEQLSSKVNDEGIEDEASKMAQHISVDFPAKSESYIASDISLKGMVSELPISVPSNTIVHEHASYISEEPSGSDISPKEGMVSEEPSGSDISPKEGMVSEEPSGSDISPKEGMVSEEPSGSDISPKEGIVSELPMPIPSDTVAHEHTSNTSKEPSVLDNIGSSTCADALDGSEVGSLVSDPSSSSDGISNLVEPLSEITASSACKPQESPKTQELAKSHESPESQKMAVSQESHKSQESQAELSSVLSVSFWTNGGLLGLEPSKPPDFAVSNASMQDSLARCKGEVKSSPNLGSMPSDNGERVRPGRLIKDDHFNSRCEDQDAESEKSGDFHHSNRFGSVHMGGLNGTSIAKPEKELCPDADVKSASRETSQENDENSGQMFGLGPRLLINGLRKTMSLIPDSKPEMASSQRSNALEQRNGHDSIAYHANPGKASNDKFGHKSIVDSLTSSPPLEHMKMSFHPIDGFEVSKLKLKVPDGNHSTGSFRDMFPSFQLVPEHCIPMQHAGSESDDDTFCRSSPYMSDDCLSHHSDSCSEQWEPGESPQNQDPGLYDALCRISSVESVSSSLQAGEMGKNGLHMDSGLKSEYTENGADPSLHSLLDLPSFDAVSPVLQEKENENLDPRNLIELHNPKECNPVPPPPPPVQWWVTKPASYVAEEKQNIVSDTVSEQHIVDLKLSGSIISQQHKPAPAKKHQTVEEALKFKPNNKDHWKLNAQGEVSVPPNGKGMDEKEDFLHQIKTKSFTLRRTVTAKPTFASGPAANDKVSAILEKANAIRQAVGSDDGEDDDTWSDT</sequence>
<accession>A0ACB7G765</accession>
<reference evidence="2" key="1">
    <citation type="journal article" date="2016" name="Nat. Biotechnol.">
        <title>Sequencing wild and cultivated cassava and related species reveals extensive interspecific hybridization and genetic diversity.</title>
        <authorList>
            <person name="Bredeson J.V."/>
            <person name="Lyons J.B."/>
            <person name="Prochnik S.E."/>
            <person name="Wu G.A."/>
            <person name="Ha C.M."/>
            <person name="Edsinger-Gonzales E."/>
            <person name="Grimwood J."/>
            <person name="Schmutz J."/>
            <person name="Rabbi I.Y."/>
            <person name="Egesi C."/>
            <person name="Nauluvula P."/>
            <person name="Lebot V."/>
            <person name="Ndunguru J."/>
            <person name="Mkamilo G."/>
            <person name="Bart R.S."/>
            <person name="Setter T.L."/>
            <person name="Gleadow R.M."/>
            <person name="Kulakow P."/>
            <person name="Ferguson M.E."/>
            <person name="Rounsley S."/>
            <person name="Rokhsar D.S."/>
        </authorList>
    </citation>
    <scope>NUCLEOTIDE SEQUENCE [LARGE SCALE GENOMIC DNA]</scope>
    <source>
        <strain evidence="2">cv. AM560-2</strain>
    </source>
</reference>
<name>A0ACB7G765_MANES</name>
<evidence type="ECO:0000313" key="2">
    <source>
        <dbReference type="Proteomes" id="UP000091857"/>
    </source>
</evidence>
<keyword evidence="2" id="KW-1185">Reference proteome</keyword>